<keyword evidence="8" id="KW-1185">Reference proteome</keyword>
<keyword evidence="4" id="KW-0067">ATP-binding</keyword>
<comment type="caution">
    <text evidence="7">The sequence shown here is derived from an EMBL/GenBank/DDBJ whole genome shotgun (WGS) entry which is preliminary data.</text>
</comment>
<evidence type="ECO:0000256" key="4">
    <source>
        <dbReference type="ARBA" id="ARBA00022840"/>
    </source>
</evidence>
<sequence>MTHRVLLVGGSPEPSSGDTLRRAAKDCSAVIAIDRGLDALLAAGIRCDLFCGDADSVSPAGAGLVRAAENAVEPDASQAPVDVAGERLAHRFDVVRYDPHKDDTDLGLALAEVARRWPDANLRCICMSGGAPDHALAVLGRLAAYSGCVEVWEDSFVQRILKAGDCWELACHRDERFTFIPLSVEAVVSERGMRWNLDHKRVALLSDLGVSNVIDSDGAAIMCHEGVIAVWAFKGYFAGA</sequence>
<evidence type="ECO:0000259" key="5">
    <source>
        <dbReference type="Pfam" id="PF04263"/>
    </source>
</evidence>
<dbReference type="Proteomes" id="UP000196560">
    <property type="component" value="Unassembled WGS sequence"/>
</dbReference>
<dbReference type="GO" id="GO:0005524">
    <property type="term" value="F:ATP binding"/>
    <property type="evidence" value="ECO:0007669"/>
    <property type="project" value="UniProtKB-KW"/>
</dbReference>
<name>A0A1Y3UE74_9ACTN</name>
<dbReference type="eggNOG" id="COG1564">
    <property type="taxonomic scope" value="Bacteria"/>
</dbReference>
<dbReference type="GO" id="GO:0009229">
    <property type="term" value="P:thiamine diphosphate biosynthetic process"/>
    <property type="evidence" value="ECO:0007669"/>
    <property type="project" value="InterPro"/>
</dbReference>
<keyword evidence="3 7" id="KW-0418">Kinase</keyword>
<proteinExistence type="predicted"/>
<evidence type="ECO:0000313" key="8">
    <source>
        <dbReference type="Proteomes" id="UP000196560"/>
    </source>
</evidence>
<evidence type="ECO:0000256" key="2">
    <source>
        <dbReference type="ARBA" id="ARBA00022741"/>
    </source>
</evidence>
<dbReference type="EMBL" id="NFHO01000003">
    <property type="protein sequence ID" value="OUN43670.1"/>
    <property type="molecule type" value="Genomic_DNA"/>
</dbReference>
<feature type="domain" description="Thiamin pyrophosphokinase catalytic" evidence="5">
    <location>
        <begin position="22"/>
        <end position="143"/>
    </location>
</feature>
<evidence type="ECO:0000259" key="6">
    <source>
        <dbReference type="Pfam" id="PF04265"/>
    </source>
</evidence>
<dbReference type="Pfam" id="PF04263">
    <property type="entry name" value="TPK_catalytic"/>
    <property type="match status" value="1"/>
</dbReference>
<dbReference type="InterPro" id="IPR036759">
    <property type="entry name" value="TPK_catalytic_sf"/>
</dbReference>
<protein>
    <submittedName>
        <fullName evidence="7">Thiamine pyrophosphokinase</fullName>
    </submittedName>
</protein>
<gene>
    <name evidence="7" type="ORF">B5G21_02980</name>
</gene>
<dbReference type="RefSeq" id="WP_087185979.1">
    <property type="nucleotide sequence ID" value="NZ_NFHO01000003.1"/>
</dbReference>
<dbReference type="Pfam" id="PF04265">
    <property type="entry name" value="TPK_B1_binding"/>
    <property type="match status" value="1"/>
</dbReference>
<dbReference type="GO" id="GO:0004788">
    <property type="term" value="F:thiamine diphosphokinase activity"/>
    <property type="evidence" value="ECO:0007669"/>
    <property type="project" value="InterPro"/>
</dbReference>
<dbReference type="InterPro" id="IPR036371">
    <property type="entry name" value="TPK_B1-bd_sf"/>
</dbReference>
<dbReference type="PANTHER" id="PTHR41299:SF1">
    <property type="entry name" value="THIAMINE PYROPHOSPHOKINASE"/>
    <property type="match status" value="1"/>
</dbReference>
<reference evidence="8" key="1">
    <citation type="submission" date="2017-04" db="EMBL/GenBank/DDBJ databases">
        <title>Function of individual gut microbiota members based on whole genome sequencing of pure cultures obtained from chicken caecum.</title>
        <authorList>
            <person name="Medvecky M."/>
            <person name="Cejkova D."/>
            <person name="Polansky O."/>
            <person name="Karasova D."/>
            <person name="Kubasova T."/>
            <person name="Cizek A."/>
            <person name="Rychlik I."/>
        </authorList>
    </citation>
    <scope>NUCLEOTIDE SEQUENCE [LARGE SCALE GENOMIC DNA]</scope>
    <source>
        <strain evidence="8">An70</strain>
    </source>
</reference>
<dbReference type="GO" id="GO:0016301">
    <property type="term" value="F:kinase activity"/>
    <property type="evidence" value="ECO:0007669"/>
    <property type="project" value="UniProtKB-KW"/>
</dbReference>
<dbReference type="SUPFAM" id="SSF63999">
    <property type="entry name" value="Thiamin pyrophosphokinase, catalytic domain"/>
    <property type="match status" value="1"/>
</dbReference>
<evidence type="ECO:0000313" key="7">
    <source>
        <dbReference type="EMBL" id="OUN43670.1"/>
    </source>
</evidence>
<feature type="domain" description="Thiamin pyrophosphokinase thiamin-binding" evidence="6">
    <location>
        <begin position="178"/>
        <end position="228"/>
    </location>
</feature>
<organism evidence="7 8">
    <name type="scientific">Enorma massiliensis</name>
    <dbReference type="NCBI Taxonomy" id="1472761"/>
    <lineage>
        <taxon>Bacteria</taxon>
        <taxon>Bacillati</taxon>
        <taxon>Actinomycetota</taxon>
        <taxon>Coriobacteriia</taxon>
        <taxon>Coriobacteriales</taxon>
        <taxon>Coriobacteriaceae</taxon>
        <taxon>Enorma</taxon>
    </lineage>
</organism>
<dbReference type="InterPro" id="IPR007371">
    <property type="entry name" value="TPK_catalytic"/>
</dbReference>
<dbReference type="AlphaFoldDB" id="A0A1Y3UE74"/>
<dbReference type="Gene3D" id="3.40.50.10240">
    <property type="entry name" value="Thiamin pyrophosphokinase, catalytic domain"/>
    <property type="match status" value="1"/>
</dbReference>
<evidence type="ECO:0000256" key="1">
    <source>
        <dbReference type="ARBA" id="ARBA00022679"/>
    </source>
</evidence>
<dbReference type="CDD" id="cd07995">
    <property type="entry name" value="TPK"/>
    <property type="match status" value="1"/>
</dbReference>
<dbReference type="InterPro" id="IPR006282">
    <property type="entry name" value="Thi_PPkinase"/>
</dbReference>
<dbReference type="SUPFAM" id="SSF63862">
    <property type="entry name" value="Thiamin pyrophosphokinase, substrate-binding domain"/>
    <property type="match status" value="1"/>
</dbReference>
<keyword evidence="1" id="KW-0808">Transferase</keyword>
<keyword evidence="2" id="KW-0547">Nucleotide-binding</keyword>
<dbReference type="GO" id="GO:0006772">
    <property type="term" value="P:thiamine metabolic process"/>
    <property type="evidence" value="ECO:0007669"/>
    <property type="project" value="InterPro"/>
</dbReference>
<dbReference type="GO" id="GO:0030975">
    <property type="term" value="F:thiamine binding"/>
    <property type="evidence" value="ECO:0007669"/>
    <property type="project" value="InterPro"/>
</dbReference>
<dbReference type="STRING" id="1118060.GCA_000311845_01188"/>
<evidence type="ECO:0000256" key="3">
    <source>
        <dbReference type="ARBA" id="ARBA00022777"/>
    </source>
</evidence>
<dbReference type="InterPro" id="IPR007373">
    <property type="entry name" value="Thiamin_PyroPKinase_B1-bd"/>
</dbReference>
<dbReference type="InterPro" id="IPR053149">
    <property type="entry name" value="TPK"/>
</dbReference>
<dbReference type="PANTHER" id="PTHR41299">
    <property type="entry name" value="THIAMINE PYROPHOSPHOKINASE"/>
    <property type="match status" value="1"/>
</dbReference>
<accession>A0A1Y3UE74</accession>